<name>A0A160DF26_9CAUD</name>
<dbReference type="EMBL" id="KU998245">
    <property type="protein sequence ID" value="ANA86472.1"/>
    <property type="molecule type" value="Genomic_DNA"/>
</dbReference>
<proteinExistence type="predicted"/>
<protein>
    <submittedName>
        <fullName evidence="1">Uncharacterized protein</fullName>
    </submittedName>
</protein>
<dbReference type="KEGG" id="vg:28800597"/>
<evidence type="ECO:0000313" key="1">
    <source>
        <dbReference type="EMBL" id="ANA86472.1"/>
    </source>
</evidence>
<evidence type="ECO:0000313" key="2">
    <source>
        <dbReference type="Proteomes" id="UP000204609"/>
    </source>
</evidence>
<gene>
    <name evidence="1" type="primary">139</name>
    <name evidence="1" type="ORF">PBI_ONEUP_139</name>
</gene>
<accession>A0A160DF26</accession>
<dbReference type="Proteomes" id="UP000204609">
    <property type="component" value="Segment"/>
</dbReference>
<dbReference type="GeneID" id="28800597"/>
<keyword evidence="2" id="KW-1185">Reference proteome</keyword>
<reference evidence="2" key="1">
    <citation type="submission" date="2016-03" db="EMBL/GenBank/DDBJ databases">
        <authorList>
            <person name="Ploux O."/>
        </authorList>
    </citation>
    <scope>NUCLEOTIDE SEQUENCE [LARGE SCALE GENOMIC DNA]</scope>
</reference>
<dbReference type="RefSeq" id="YP_009274555.1">
    <property type="nucleotide sequence ID" value="NC_030917.1"/>
</dbReference>
<sequence>MTETQWATVDRSDGPDNIWKGCIFLADSEQEARDRAWSFGYTVLTREAGEEEWKEAE</sequence>
<organism evidence="1 2">
    <name type="scientific">Gordonia phage OneUp</name>
    <dbReference type="NCBI Taxonomy" id="1838074"/>
    <lineage>
        <taxon>Viruses</taxon>
        <taxon>Duplodnaviria</taxon>
        <taxon>Heunggongvirae</taxon>
        <taxon>Uroviricota</taxon>
        <taxon>Caudoviricetes</taxon>
        <taxon>Oneupvirus</taxon>
        <taxon>Oneupvirus oneup</taxon>
    </lineage>
</organism>